<dbReference type="InterPro" id="IPR011048">
    <property type="entry name" value="Haem_d1_sf"/>
</dbReference>
<evidence type="ECO:0000313" key="3">
    <source>
        <dbReference type="Proteomes" id="UP000193834"/>
    </source>
</evidence>
<dbReference type="SUPFAM" id="SSF51004">
    <property type="entry name" value="C-terminal (heme d1) domain of cytochrome cd1-nitrite reductase"/>
    <property type="match status" value="1"/>
</dbReference>
<dbReference type="Pfam" id="PF10282">
    <property type="entry name" value="Lactonase"/>
    <property type="match status" value="1"/>
</dbReference>
<dbReference type="RefSeq" id="WP_085497227.1">
    <property type="nucleotide sequence ID" value="NZ_FXAZ01000006.1"/>
</dbReference>
<evidence type="ECO:0000313" key="2">
    <source>
        <dbReference type="EMBL" id="SMG55771.1"/>
    </source>
</evidence>
<dbReference type="FunFam" id="2.130.10.10:FF:000306">
    <property type="entry name" value="3-carboxymuconate cyclase"/>
    <property type="match status" value="1"/>
</dbReference>
<dbReference type="Gene3D" id="2.130.10.10">
    <property type="entry name" value="YVTN repeat-like/Quinoprotein amine dehydrogenase"/>
    <property type="match status" value="1"/>
</dbReference>
<protein>
    <submittedName>
        <fullName evidence="2">6-phosphogluconolactonase</fullName>
    </submittedName>
</protein>
<dbReference type="InterPro" id="IPR015943">
    <property type="entry name" value="WD40/YVTN_repeat-like_dom_sf"/>
</dbReference>
<dbReference type="GO" id="GO:0005829">
    <property type="term" value="C:cytosol"/>
    <property type="evidence" value="ECO:0007669"/>
    <property type="project" value="TreeGrafter"/>
</dbReference>
<dbReference type="STRING" id="1852522.SAMN06295960_3998"/>
<dbReference type="AlphaFoldDB" id="A0A1X7LPH1"/>
<name>A0A1X7LPH1_9BACL</name>
<dbReference type="PANTHER" id="PTHR30344">
    <property type="entry name" value="6-PHOSPHOGLUCONOLACTONASE-RELATED"/>
    <property type="match status" value="1"/>
</dbReference>
<reference evidence="2 3" key="1">
    <citation type="submission" date="2017-04" db="EMBL/GenBank/DDBJ databases">
        <authorList>
            <person name="Afonso C.L."/>
            <person name="Miller P.J."/>
            <person name="Scott M.A."/>
            <person name="Spackman E."/>
            <person name="Goraichik I."/>
            <person name="Dimitrov K.M."/>
            <person name="Suarez D.L."/>
            <person name="Swayne D.E."/>
        </authorList>
    </citation>
    <scope>NUCLEOTIDE SEQUENCE [LARGE SCALE GENOMIC DNA]</scope>
    <source>
        <strain evidence="2 3">11</strain>
    </source>
</reference>
<comment type="similarity">
    <text evidence="1">Belongs to the cycloisomerase 2 family.</text>
</comment>
<dbReference type="GO" id="GO:0017057">
    <property type="term" value="F:6-phosphogluconolactonase activity"/>
    <property type="evidence" value="ECO:0007669"/>
    <property type="project" value="TreeGrafter"/>
</dbReference>
<dbReference type="OrthoDB" id="9790815at2"/>
<dbReference type="Proteomes" id="UP000193834">
    <property type="component" value="Unassembled WGS sequence"/>
</dbReference>
<accession>A0A1X7LPH1</accession>
<dbReference type="EMBL" id="FXAZ01000006">
    <property type="protein sequence ID" value="SMG55771.1"/>
    <property type="molecule type" value="Genomic_DNA"/>
</dbReference>
<dbReference type="InterPro" id="IPR019405">
    <property type="entry name" value="Lactonase_7-beta_prop"/>
</dbReference>
<keyword evidence="3" id="KW-1185">Reference proteome</keyword>
<organism evidence="2 3">
    <name type="scientific">Paenibacillus aquistagni</name>
    <dbReference type="NCBI Taxonomy" id="1852522"/>
    <lineage>
        <taxon>Bacteria</taxon>
        <taxon>Bacillati</taxon>
        <taxon>Bacillota</taxon>
        <taxon>Bacilli</taxon>
        <taxon>Bacillales</taxon>
        <taxon>Paenibacillaceae</taxon>
        <taxon>Paenibacillus</taxon>
    </lineage>
</organism>
<sequence length="359" mass="38615">MEQQKPMFAFIGSYAEANTPSIYSCAYDEKTGSLQLLHQVEGLKNPTFLEVHGEQARLYAITESVNEEGHKCGAAAAFAINPSTGEMSLINKEITLPATTCHIALDHTYANAIVASYHGGMVGVSPILEDGRIGATADIKQHEGSSVLPVQSQPRAHSVFIDAYNRYAAACDLGADKLVIYKLDAENHRLIPHGTTEVAPGSGPRHFAFHPSKPYGYVINELGSTVMAFHYAAEQGTLEHFQTISTLPEGFEGENGTADIHISNDGRFLYGSNRGHDSIVVYAIDEATGKLQVVEYASTLGGHPRNFGLSPDNRFVLVANRDGNNIVTFARDEATGKLTATGSELSVSKPVCIKFSTLG</sequence>
<proteinExistence type="inferred from homology"/>
<dbReference type="InterPro" id="IPR050282">
    <property type="entry name" value="Cycloisomerase_2"/>
</dbReference>
<dbReference type="PANTHER" id="PTHR30344:SF1">
    <property type="entry name" value="6-PHOSPHOGLUCONOLACTONASE"/>
    <property type="match status" value="1"/>
</dbReference>
<gene>
    <name evidence="2" type="ORF">SAMN06295960_3998</name>
</gene>
<evidence type="ECO:0000256" key="1">
    <source>
        <dbReference type="ARBA" id="ARBA00005564"/>
    </source>
</evidence>